<keyword evidence="2" id="KW-1185">Reference proteome</keyword>
<accession>A0A1H4I9X3</accession>
<sequence>MSTDPRMHRKPDPQLPLPPLLRWVHTVDRCLVWTGGKLVAHDAVGQELAGVAA</sequence>
<evidence type="ECO:0000313" key="2">
    <source>
        <dbReference type="Proteomes" id="UP000183561"/>
    </source>
</evidence>
<name>A0A1H4I9X3_9NOCA</name>
<dbReference type="AlphaFoldDB" id="A0A1H4I9X3"/>
<protein>
    <submittedName>
        <fullName evidence="1">Uncharacterized protein</fullName>
    </submittedName>
</protein>
<evidence type="ECO:0000313" key="1">
    <source>
        <dbReference type="EMBL" id="SEB30705.1"/>
    </source>
</evidence>
<dbReference type="Proteomes" id="UP000183561">
    <property type="component" value="Unassembled WGS sequence"/>
</dbReference>
<organism evidence="1 2">
    <name type="scientific">Rhodococcus koreensis</name>
    <dbReference type="NCBI Taxonomy" id="99653"/>
    <lineage>
        <taxon>Bacteria</taxon>
        <taxon>Bacillati</taxon>
        <taxon>Actinomycetota</taxon>
        <taxon>Actinomycetes</taxon>
        <taxon>Mycobacteriales</taxon>
        <taxon>Nocardiaceae</taxon>
        <taxon>Rhodococcus</taxon>
    </lineage>
</organism>
<reference evidence="2" key="1">
    <citation type="submission" date="2016-10" db="EMBL/GenBank/DDBJ databases">
        <authorList>
            <person name="Varghese N."/>
            <person name="Submissions S."/>
        </authorList>
    </citation>
    <scope>NUCLEOTIDE SEQUENCE [LARGE SCALE GENOMIC DNA]</scope>
    <source>
        <strain evidence="2">DSM 44498</strain>
    </source>
</reference>
<dbReference type="EMBL" id="FNSV01000002">
    <property type="protein sequence ID" value="SEB30705.1"/>
    <property type="molecule type" value="Genomic_DNA"/>
</dbReference>
<proteinExistence type="predicted"/>
<gene>
    <name evidence="1" type="ORF">SAMN04490239_0206</name>
</gene>